<feature type="transmembrane region" description="Helical" evidence="1">
    <location>
        <begin position="25"/>
        <end position="49"/>
    </location>
</feature>
<dbReference type="Pfam" id="PF03407">
    <property type="entry name" value="Nucleotid_trans"/>
    <property type="match status" value="1"/>
</dbReference>
<dbReference type="Gramene" id="Os05t0513700-00">
    <property type="protein sequence ID" value="Os05t0513700-00"/>
    <property type="gene ID" value="Os05g0513700"/>
</dbReference>
<dbReference type="InterPro" id="IPR044575">
    <property type="entry name" value="RAY1-like"/>
</dbReference>
<reference evidence="4" key="1">
    <citation type="journal article" date="2005" name="Nature">
        <title>The map-based sequence of the rice genome.</title>
        <authorList>
            <consortium name="International rice genome sequencing project (IRGSP)"/>
            <person name="Matsumoto T."/>
            <person name="Wu J."/>
            <person name="Kanamori H."/>
            <person name="Katayose Y."/>
            <person name="Fujisawa M."/>
            <person name="Namiki N."/>
            <person name="Mizuno H."/>
            <person name="Yamamoto K."/>
            <person name="Antonio B.A."/>
            <person name="Baba T."/>
            <person name="Sakata K."/>
            <person name="Nagamura Y."/>
            <person name="Aoki H."/>
            <person name="Arikawa K."/>
            <person name="Arita K."/>
            <person name="Bito T."/>
            <person name="Chiden Y."/>
            <person name="Fujitsuka N."/>
            <person name="Fukunaka R."/>
            <person name="Hamada M."/>
            <person name="Harada C."/>
            <person name="Hayashi A."/>
            <person name="Hijishita S."/>
            <person name="Honda M."/>
            <person name="Hosokawa S."/>
            <person name="Ichikawa Y."/>
            <person name="Idonuma A."/>
            <person name="Iijima M."/>
            <person name="Ikeda M."/>
            <person name="Ikeno M."/>
            <person name="Ito K."/>
            <person name="Ito S."/>
            <person name="Ito T."/>
            <person name="Ito Y."/>
            <person name="Ito Y."/>
            <person name="Iwabuchi A."/>
            <person name="Kamiya K."/>
            <person name="Karasawa W."/>
            <person name="Kurita K."/>
            <person name="Katagiri S."/>
            <person name="Kikuta A."/>
            <person name="Kobayashi H."/>
            <person name="Kobayashi N."/>
            <person name="Machita K."/>
            <person name="Maehara T."/>
            <person name="Masukawa M."/>
            <person name="Mizubayashi T."/>
            <person name="Mukai Y."/>
            <person name="Nagasaki H."/>
            <person name="Nagata Y."/>
            <person name="Naito S."/>
            <person name="Nakashima M."/>
            <person name="Nakama Y."/>
            <person name="Nakamichi Y."/>
            <person name="Nakamura M."/>
            <person name="Meguro A."/>
            <person name="Negishi M."/>
            <person name="Ohta I."/>
            <person name="Ohta T."/>
            <person name="Okamoto M."/>
            <person name="Ono N."/>
            <person name="Saji S."/>
            <person name="Sakaguchi M."/>
            <person name="Sakai K."/>
            <person name="Shibata M."/>
            <person name="Shimokawa T."/>
            <person name="Song J."/>
            <person name="Takazaki Y."/>
            <person name="Terasawa K."/>
            <person name="Tsugane M."/>
            <person name="Tsuji K."/>
            <person name="Ueda S."/>
            <person name="Waki K."/>
            <person name="Yamagata H."/>
            <person name="Yamamoto M."/>
            <person name="Yamamoto S."/>
            <person name="Yamane H."/>
            <person name="Yoshiki S."/>
            <person name="Yoshihara R."/>
            <person name="Yukawa K."/>
            <person name="Zhong H."/>
            <person name="Yano M."/>
            <person name="Yuan Q."/>
            <person name="Ouyang S."/>
            <person name="Liu J."/>
            <person name="Jones K.M."/>
            <person name="Gansberger K."/>
            <person name="Moffat K."/>
            <person name="Hill J."/>
            <person name="Bera J."/>
            <person name="Fadrosh D."/>
            <person name="Jin S."/>
            <person name="Johri S."/>
            <person name="Kim M."/>
            <person name="Overton L."/>
            <person name="Reardon M."/>
            <person name="Tsitrin T."/>
            <person name="Vuong H."/>
            <person name="Weaver B."/>
            <person name="Ciecko A."/>
            <person name="Tallon L."/>
            <person name="Jackson J."/>
            <person name="Pai G."/>
            <person name="Aken S.V."/>
            <person name="Utterback T."/>
            <person name="Reidmuller S."/>
            <person name="Feldblyum T."/>
            <person name="Hsiao J."/>
            <person name="Zismann V."/>
            <person name="Iobst S."/>
            <person name="de Vazeille A.R."/>
            <person name="Buell C.R."/>
            <person name="Ying K."/>
            <person name="Li Y."/>
            <person name="Lu T."/>
            <person name="Huang Y."/>
            <person name="Zhao Q."/>
            <person name="Feng Q."/>
            <person name="Zhang L."/>
            <person name="Zhu J."/>
            <person name="Weng Q."/>
            <person name="Mu J."/>
            <person name="Lu Y."/>
            <person name="Fan D."/>
            <person name="Liu Y."/>
            <person name="Guan J."/>
            <person name="Zhang Y."/>
            <person name="Yu S."/>
            <person name="Liu X."/>
            <person name="Zhang Y."/>
            <person name="Hong G."/>
            <person name="Han B."/>
            <person name="Choisne N."/>
            <person name="Demange N."/>
            <person name="Orjeda G."/>
            <person name="Samain S."/>
            <person name="Cattolico L."/>
            <person name="Pelletier E."/>
            <person name="Couloux A."/>
            <person name="Segurens B."/>
            <person name="Wincker P."/>
            <person name="D'Hont A."/>
            <person name="Scarpelli C."/>
            <person name="Weissenbach J."/>
            <person name="Salanoubat M."/>
            <person name="Quetier F."/>
            <person name="Yu Y."/>
            <person name="Kim H.R."/>
            <person name="Rambo T."/>
            <person name="Currie J."/>
            <person name="Collura K."/>
            <person name="Luo M."/>
            <person name="Yang T."/>
            <person name="Ammiraju J.S.S."/>
            <person name="Engler F."/>
            <person name="Soderlund C."/>
            <person name="Wing R.A."/>
            <person name="Palmer L.E."/>
            <person name="de la Bastide M."/>
            <person name="Spiegel L."/>
            <person name="Nascimento L."/>
            <person name="Zutavern T."/>
            <person name="O'Shaughnessy A."/>
            <person name="Dike S."/>
            <person name="Dedhia N."/>
            <person name="Preston R."/>
            <person name="Balija V."/>
            <person name="McCombie W.R."/>
            <person name="Chow T."/>
            <person name="Chen H."/>
            <person name="Chung M."/>
            <person name="Chen C."/>
            <person name="Shaw J."/>
            <person name="Wu H."/>
            <person name="Hsiao K."/>
            <person name="Chao Y."/>
            <person name="Chu M."/>
            <person name="Cheng C."/>
            <person name="Hour A."/>
            <person name="Lee P."/>
            <person name="Lin S."/>
            <person name="Lin Y."/>
            <person name="Liou J."/>
            <person name="Liu S."/>
            <person name="Hsing Y."/>
            <person name="Raghuvanshi S."/>
            <person name="Mohanty A."/>
            <person name="Bharti A.K."/>
            <person name="Gaur A."/>
            <person name="Gupta V."/>
            <person name="Kumar D."/>
            <person name="Ravi V."/>
            <person name="Vij S."/>
            <person name="Kapur A."/>
            <person name="Khurana P."/>
            <person name="Khurana P."/>
            <person name="Khurana J.P."/>
            <person name="Tyagi A.K."/>
            <person name="Gaikwad K."/>
            <person name="Singh A."/>
            <person name="Dalal V."/>
            <person name="Srivastava S."/>
            <person name="Dixit A."/>
            <person name="Pal A.K."/>
            <person name="Ghazi I.A."/>
            <person name="Yadav M."/>
            <person name="Pandit A."/>
            <person name="Bhargava A."/>
            <person name="Sureshbabu K."/>
            <person name="Batra K."/>
            <person name="Sharma T.R."/>
            <person name="Mohapatra T."/>
            <person name="Singh N.K."/>
            <person name="Messing J."/>
            <person name="Nelson A.B."/>
            <person name="Fuks G."/>
            <person name="Kavchok S."/>
            <person name="Keizer G."/>
            <person name="Linton E."/>
            <person name="Llaca V."/>
            <person name="Song R."/>
            <person name="Tanyolac B."/>
            <person name="Young S."/>
            <person name="Ho-Il K."/>
            <person name="Hahn J.H."/>
            <person name="Sangsakoo G."/>
            <person name="Vanavichit A."/>
            <person name="de Mattos Luiz.A.T."/>
            <person name="Zimmer P.D."/>
            <person name="Malone G."/>
            <person name="Dellagostin O."/>
            <person name="de Oliveira A.C."/>
            <person name="Bevan M."/>
            <person name="Bancroft I."/>
            <person name="Minx P."/>
            <person name="Cordum H."/>
            <person name="Wilson R."/>
            <person name="Cheng Z."/>
            <person name="Jin W."/>
            <person name="Jiang J."/>
            <person name="Leong S.A."/>
            <person name="Iwama H."/>
            <person name="Gojobori T."/>
            <person name="Itoh T."/>
            <person name="Niimura Y."/>
            <person name="Fujii Y."/>
            <person name="Habara T."/>
            <person name="Sakai H."/>
            <person name="Sato Y."/>
            <person name="Wilson G."/>
            <person name="Kumar K."/>
            <person name="McCouch S."/>
            <person name="Juretic N."/>
            <person name="Hoen D."/>
            <person name="Wright S."/>
            <person name="Bruskiewich R."/>
            <person name="Bureau T."/>
            <person name="Miyao A."/>
            <person name="Hirochika H."/>
            <person name="Nishikawa T."/>
            <person name="Kadowaki K."/>
            <person name="Sugiura M."/>
            <person name="Burr B."/>
            <person name="Sasaki T."/>
        </authorList>
    </citation>
    <scope>NUCLEOTIDE SEQUENCE [LARGE SCALE GENOMIC DNA]</scope>
    <source>
        <strain evidence="4">cv. Nipponbare</strain>
    </source>
</reference>
<protein>
    <submittedName>
        <fullName evidence="3">Os05g0513700 protein</fullName>
    </submittedName>
</protein>
<evidence type="ECO:0000313" key="3">
    <source>
        <dbReference type="EMBL" id="BAS94866.1"/>
    </source>
</evidence>
<dbReference type="STRING" id="39947.A0A0P0WPL2"/>
<dbReference type="InParanoid" id="A0A0P0WPL2"/>
<dbReference type="EMBL" id="AP014961">
    <property type="protein sequence ID" value="BAS94866.1"/>
    <property type="molecule type" value="Genomic_DNA"/>
</dbReference>
<keyword evidence="1" id="KW-0812">Transmembrane</keyword>
<feature type="domain" description="Nucleotide-diphospho-sugar transferase" evidence="2">
    <location>
        <begin position="208"/>
        <end position="419"/>
    </location>
</feature>
<evidence type="ECO:0000313" key="4">
    <source>
        <dbReference type="Proteomes" id="UP000059680"/>
    </source>
</evidence>
<reference evidence="3 4" key="2">
    <citation type="journal article" date="2013" name="Plant Cell Physiol.">
        <title>Rice Annotation Project Database (RAP-DB): an integrative and interactive database for rice genomics.</title>
        <authorList>
            <person name="Sakai H."/>
            <person name="Lee S.S."/>
            <person name="Tanaka T."/>
            <person name="Numa H."/>
            <person name="Kim J."/>
            <person name="Kawahara Y."/>
            <person name="Wakimoto H."/>
            <person name="Yang C.C."/>
            <person name="Iwamoto M."/>
            <person name="Abe T."/>
            <person name="Yamada Y."/>
            <person name="Muto A."/>
            <person name="Inokuchi H."/>
            <person name="Ikemura T."/>
            <person name="Matsumoto T."/>
            <person name="Sasaki T."/>
            <person name="Itoh T."/>
        </authorList>
    </citation>
    <scope>NUCLEOTIDE SEQUENCE [LARGE SCALE GENOMIC DNA]</scope>
    <source>
        <strain evidence="4">cv. Nipponbare</strain>
    </source>
</reference>
<keyword evidence="4" id="KW-1185">Reference proteome</keyword>
<evidence type="ECO:0000259" key="2">
    <source>
        <dbReference type="Pfam" id="PF03407"/>
    </source>
</evidence>
<sequence>MLVASRHGAHPRRRRAGGNGVADELALPLAGGLALLLAFVTAAAVLSGGDRREEGDRRRPDLPGGAAGPRVAIFSAPLPPPDSSPARQELAVRSWLALPGNVSVVLLAAHPSAHALAGRLGGRVTVDAAIDISFTGTPFFHSIVARAQAADSDICVLVDAEIILLPETITLLKHFSRSDLDWLVFSASRNISAFPYHLVDNGTQWADEHGKQVSFKKGMPVSRDTLSPNNVSFDDCHFGTQCFQQVTKVKSRIVLKILRLGYNVLLSDVDVYWFHNPVSFLHSLGPGTFAAQSDEFNQTGPINMPRRLNSGFYYARSDDATITAMEMIVKHATNSGLSEQPSFYDILCGKDGANRIGDDRCLEPSTNLTIVFLSRDMFPNGAYGGLWEKKHGVSSACRELGCVIIHNNWVNGRRKKLHRQMASGLWDYDPGSRLCLQNWSNASRFSVQTDDPVSYDS</sequence>
<organism evidence="3 4">
    <name type="scientific">Oryza sativa subsp. japonica</name>
    <name type="common">Rice</name>
    <dbReference type="NCBI Taxonomy" id="39947"/>
    <lineage>
        <taxon>Eukaryota</taxon>
        <taxon>Viridiplantae</taxon>
        <taxon>Streptophyta</taxon>
        <taxon>Embryophyta</taxon>
        <taxon>Tracheophyta</taxon>
        <taxon>Spermatophyta</taxon>
        <taxon>Magnoliopsida</taxon>
        <taxon>Liliopsida</taxon>
        <taxon>Poales</taxon>
        <taxon>Poaceae</taxon>
        <taxon>BOP clade</taxon>
        <taxon>Oryzoideae</taxon>
        <taxon>Oryzeae</taxon>
        <taxon>Oryzinae</taxon>
        <taxon>Oryza</taxon>
        <taxon>Oryza sativa</taxon>
    </lineage>
</organism>
<keyword evidence="1" id="KW-0472">Membrane</keyword>
<gene>
    <name evidence="3" type="ordered locus">Os05g0513700</name>
    <name evidence="3" type="ORF">OSNPB_050513700</name>
</gene>
<name>A0A0P0WPL2_ORYSJ</name>
<dbReference type="PaxDb" id="39947-A0A0P0WPL2"/>
<dbReference type="InterPro" id="IPR005069">
    <property type="entry name" value="Nucl-diP-sugar_transferase"/>
</dbReference>
<dbReference type="PANTHER" id="PTHR47483:SF1">
    <property type="entry name" value="BETA-ARABINOFURANOSYLTRANSFERASE RAY1"/>
    <property type="match status" value="1"/>
</dbReference>
<dbReference type="AlphaFoldDB" id="A0A0P0WPL2"/>
<keyword evidence="1" id="KW-1133">Transmembrane helix</keyword>
<dbReference type="GO" id="GO:0016757">
    <property type="term" value="F:glycosyltransferase activity"/>
    <property type="evidence" value="ECO:0007669"/>
    <property type="project" value="InterPro"/>
</dbReference>
<dbReference type="eggNOG" id="ENOG502QRDX">
    <property type="taxonomic scope" value="Eukaryota"/>
</dbReference>
<dbReference type="Proteomes" id="UP000059680">
    <property type="component" value="Chromosome 5"/>
</dbReference>
<reference evidence="3 4" key="3">
    <citation type="journal article" date="2013" name="Rice">
        <title>Improvement of the Oryza sativa Nipponbare reference genome using next generation sequence and optical map data.</title>
        <authorList>
            <person name="Kawahara Y."/>
            <person name="de la Bastide M."/>
            <person name="Hamilton J.P."/>
            <person name="Kanamori H."/>
            <person name="McCombie W.R."/>
            <person name="Ouyang S."/>
            <person name="Schwartz D.C."/>
            <person name="Tanaka T."/>
            <person name="Wu J."/>
            <person name="Zhou S."/>
            <person name="Childs K.L."/>
            <person name="Davidson R.M."/>
            <person name="Lin H."/>
            <person name="Quesada-Ocampo L."/>
            <person name="Vaillancourt B."/>
            <person name="Sakai H."/>
            <person name="Lee S.S."/>
            <person name="Kim J."/>
            <person name="Numa H."/>
            <person name="Itoh T."/>
            <person name="Buell C.R."/>
            <person name="Matsumoto T."/>
        </authorList>
    </citation>
    <scope>NUCLEOTIDE SEQUENCE [LARGE SCALE GENOMIC DNA]</scope>
    <source>
        <strain evidence="4">cv. Nipponbare</strain>
    </source>
</reference>
<evidence type="ECO:0000256" key="1">
    <source>
        <dbReference type="SAM" id="Phobius"/>
    </source>
</evidence>
<dbReference type="PANTHER" id="PTHR47483">
    <property type="entry name" value="BETA-ARABINOFURANOSYLTRANSFERASE RAY1"/>
    <property type="match status" value="1"/>
</dbReference>
<dbReference type="SMR" id="A0A0P0WPL2"/>
<accession>A0A0P0WPL2</accession>
<proteinExistence type="predicted"/>